<evidence type="ECO:0000259" key="1">
    <source>
        <dbReference type="Pfam" id="PF03732"/>
    </source>
</evidence>
<sequence length="177" mass="20787">MTEFGLGKSVKEEGIPEWKSEGKLSGVWDLEELCVFPQVEIPTGFKIPNFVNKESLRSWHDMVRAFLKQFKHSKIELTRESIQNVSQKTGESFRKYAHRWKQIAIDVQPPMTKQEVCPYFLRSLKDPRYDLMLIVPFEDFSHLITMGEDIDFETQEGHMAPFYWNSTQHYARKGGPR</sequence>
<organism evidence="2 3">
    <name type="scientific">Senna tora</name>
    <dbReference type="NCBI Taxonomy" id="362788"/>
    <lineage>
        <taxon>Eukaryota</taxon>
        <taxon>Viridiplantae</taxon>
        <taxon>Streptophyta</taxon>
        <taxon>Embryophyta</taxon>
        <taxon>Tracheophyta</taxon>
        <taxon>Spermatophyta</taxon>
        <taxon>Magnoliopsida</taxon>
        <taxon>eudicotyledons</taxon>
        <taxon>Gunneridae</taxon>
        <taxon>Pentapetalae</taxon>
        <taxon>rosids</taxon>
        <taxon>fabids</taxon>
        <taxon>Fabales</taxon>
        <taxon>Fabaceae</taxon>
        <taxon>Caesalpinioideae</taxon>
        <taxon>Cassia clade</taxon>
        <taxon>Senna</taxon>
    </lineage>
</organism>
<dbReference type="Pfam" id="PF03732">
    <property type="entry name" value="Retrotrans_gag"/>
    <property type="match status" value="1"/>
</dbReference>
<reference evidence="2" key="1">
    <citation type="submission" date="2020-09" db="EMBL/GenBank/DDBJ databases">
        <title>Genome-Enabled Discovery of Anthraquinone Biosynthesis in Senna tora.</title>
        <authorList>
            <person name="Kang S.-H."/>
            <person name="Pandey R.P."/>
            <person name="Lee C.-M."/>
            <person name="Sim J.-S."/>
            <person name="Jeong J.-T."/>
            <person name="Choi B.-S."/>
            <person name="Jung M."/>
            <person name="Ginzburg D."/>
            <person name="Zhao K."/>
            <person name="Won S.Y."/>
            <person name="Oh T.-J."/>
            <person name="Yu Y."/>
            <person name="Kim N.-H."/>
            <person name="Lee O.R."/>
            <person name="Lee T.-H."/>
            <person name="Bashyal P."/>
            <person name="Kim T.-S."/>
            <person name="Lee W.-H."/>
            <person name="Kawkins C."/>
            <person name="Kim C.-K."/>
            <person name="Kim J.S."/>
            <person name="Ahn B.O."/>
            <person name="Rhee S.Y."/>
            <person name="Sohng J.K."/>
        </authorList>
    </citation>
    <scope>NUCLEOTIDE SEQUENCE</scope>
    <source>
        <tissue evidence="2">Leaf</tissue>
    </source>
</reference>
<evidence type="ECO:0000313" key="3">
    <source>
        <dbReference type="Proteomes" id="UP000634136"/>
    </source>
</evidence>
<name>A0A834W705_9FABA</name>
<dbReference type="Proteomes" id="UP000634136">
    <property type="component" value="Unassembled WGS sequence"/>
</dbReference>
<keyword evidence="3" id="KW-1185">Reference proteome</keyword>
<comment type="caution">
    <text evidence="2">The sequence shown here is derived from an EMBL/GenBank/DDBJ whole genome shotgun (WGS) entry which is preliminary data.</text>
</comment>
<dbReference type="OrthoDB" id="1750196at2759"/>
<dbReference type="AlphaFoldDB" id="A0A834W705"/>
<dbReference type="EMBL" id="JAAIUW010000010">
    <property type="protein sequence ID" value="KAF7812480.1"/>
    <property type="molecule type" value="Genomic_DNA"/>
</dbReference>
<gene>
    <name evidence="2" type="ORF">G2W53_033456</name>
</gene>
<evidence type="ECO:0000313" key="2">
    <source>
        <dbReference type="EMBL" id="KAF7812480.1"/>
    </source>
</evidence>
<proteinExistence type="predicted"/>
<dbReference type="InterPro" id="IPR005162">
    <property type="entry name" value="Retrotrans_gag_dom"/>
</dbReference>
<protein>
    <submittedName>
        <fullName evidence="2">Gag-pro-like protein</fullName>
    </submittedName>
</protein>
<accession>A0A834W705</accession>
<feature type="domain" description="Retrotransposon gag" evidence="1">
    <location>
        <begin position="54"/>
        <end position="125"/>
    </location>
</feature>